<dbReference type="RefSeq" id="WP_036693507.1">
    <property type="nucleotide sequence ID" value="NZ_JNVM01000062.1"/>
</dbReference>
<gene>
    <name evidence="2" type="ORF">ET33_33700</name>
</gene>
<comment type="caution">
    <text evidence="2">The sequence shown here is derived from an EMBL/GenBank/DDBJ whole genome shotgun (WGS) entry which is preliminary data.</text>
</comment>
<dbReference type="eggNOG" id="ENOG503377F">
    <property type="taxonomic scope" value="Bacteria"/>
</dbReference>
<organism evidence="2 3">
    <name type="scientific">Paenibacillus tyrfis</name>
    <dbReference type="NCBI Taxonomy" id="1501230"/>
    <lineage>
        <taxon>Bacteria</taxon>
        <taxon>Bacillati</taxon>
        <taxon>Bacillota</taxon>
        <taxon>Bacilli</taxon>
        <taxon>Bacillales</taxon>
        <taxon>Paenibacillaceae</taxon>
        <taxon>Paenibacillus</taxon>
    </lineage>
</organism>
<keyword evidence="1" id="KW-0812">Transmembrane</keyword>
<keyword evidence="3" id="KW-1185">Reference proteome</keyword>
<evidence type="ECO:0000313" key="2">
    <source>
        <dbReference type="EMBL" id="KEQ21795.1"/>
    </source>
</evidence>
<feature type="transmembrane region" description="Helical" evidence="1">
    <location>
        <begin position="66"/>
        <end position="88"/>
    </location>
</feature>
<reference evidence="2 3" key="1">
    <citation type="submission" date="2014-06" db="EMBL/GenBank/DDBJ databases">
        <title>Draft genome sequence of Paenibacillus sp. MSt1.</title>
        <authorList>
            <person name="Aw Y.K."/>
            <person name="Ong K.S."/>
            <person name="Gan H.M."/>
            <person name="Lee S.M."/>
        </authorList>
    </citation>
    <scope>NUCLEOTIDE SEQUENCE [LARGE SCALE GENOMIC DNA]</scope>
    <source>
        <strain evidence="2 3">MSt1</strain>
    </source>
</reference>
<protein>
    <submittedName>
        <fullName evidence="2">Uncharacterized protein</fullName>
    </submittedName>
</protein>
<dbReference type="EMBL" id="JNVM01000062">
    <property type="protein sequence ID" value="KEQ21795.1"/>
    <property type="molecule type" value="Genomic_DNA"/>
</dbReference>
<dbReference type="Proteomes" id="UP000028123">
    <property type="component" value="Unassembled WGS sequence"/>
</dbReference>
<evidence type="ECO:0000256" key="1">
    <source>
        <dbReference type="SAM" id="Phobius"/>
    </source>
</evidence>
<accession>A0A081NTM2</accession>
<proteinExistence type="predicted"/>
<sequence length="89" mass="10857">MDWHAIFIFVLVILNFPVYRFIYKLIFSDPEDFDESVKFSFTPDFISFFRGKYWQDKWGTFKLRMYVFLCLAVVLLEYMAVDMVMGYFP</sequence>
<evidence type="ECO:0000313" key="3">
    <source>
        <dbReference type="Proteomes" id="UP000028123"/>
    </source>
</evidence>
<feature type="transmembrane region" description="Helical" evidence="1">
    <location>
        <begin position="6"/>
        <end position="23"/>
    </location>
</feature>
<dbReference type="AlphaFoldDB" id="A0A081NTM2"/>
<keyword evidence="1" id="KW-0472">Membrane</keyword>
<dbReference type="OrthoDB" id="6199156at2"/>
<name>A0A081NTM2_9BACL</name>
<keyword evidence="1" id="KW-1133">Transmembrane helix</keyword>